<dbReference type="EMBL" id="OY882875">
    <property type="protein sequence ID" value="CAK6439646.1"/>
    <property type="molecule type" value="Genomic_DNA"/>
</dbReference>
<sequence length="102" mass="11581">MSYEIPTPSLPLRVSNRETGLPFVRWQLRIPSPNPECIAHSNSLSGGYISRSALARTAANQLWRTQPQISAALEARPLWAEPTHLQNQLVSKRRTCLYILWT</sequence>
<dbReference type="Proteomes" id="UP001314169">
    <property type="component" value="Chromosome 18"/>
</dbReference>
<protein>
    <submittedName>
        <fullName evidence="1">Uncharacterized protein</fullName>
    </submittedName>
</protein>
<accession>A0ABN9ZSE4</accession>
<gene>
    <name evidence="1" type="ORF">MPIPNATIZW_LOCUS7952</name>
</gene>
<organism evidence="1 2">
    <name type="scientific">Pipistrellus nathusii</name>
    <name type="common">Nathusius' pipistrelle</name>
    <dbReference type="NCBI Taxonomy" id="59473"/>
    <lineage>
        <taxon>Eukaryota</taxon>
        <taxon>Metazoa</taxon>
        <taxon>Chordata</taxon>
        <taxon>Craniata</taxon>
        <taxon>Vertebrata</taxon>
        <taxon>Euteleostomi</taxon>
        <taxon>Mammalia</taxon>
        <taxon>Eutheria</taxon>
        <taxon>Laurasiatheria</taxon>
        <taxon>Chiroptera</taxon>
        <taxon>Yangochiroptera</taxon>
        <taxon>Vespertilionidae</taxon>
        <taxon>Pipistrellus</taxon>
    </lineage>
</organism>
<evidence type="ECO:0000313" key="2">
    <source>
        <dbReference type="Proteomes" id="UP001314169"/>
    </source>
</evidence>
<keyword evidence="2" id="KW-1185">Reference proteome</keyword>
<reference evidence="1" key="1">
    <citation type="submission" date="2023-12" db="EMBL/GenBank/DDBJ databases">
        <authorList>
            <person name="Brown T."/>
        </authorList>
    </citation>
    <scope>NUCLEOTIDE SEQUENCE</scope>
</reference>
<proteinExistence type="predicted"/>
<evidence type="ECO:0000313" key="1">
    <source>
        <dbReference type="EMBL" id="CAK6439646.1"/>
    </source>
</evidence>
<name>A0ABN9ZSE4_PIPNA</name>